<dbReference type="GO" id="GO:0005524">
    <property type="term" value="F:ATP binding"/>
    <property type="evidence" value="ECO:0007669"/>
    <property type="project" value="UniProtKB-KW"/>
</dbReference>
<evidence type="ECO:0000256" key="6">
    <source>
        <dbReference type="SAM" id="Phobius"/>
    </source>
</evidence>
<evidence type="ECO:0000256" key="1">
    <source>
        <dbReference type="ARBA" id="ARBA00022527"/>
    </source>
</evidence>
<keyword evidence="4 8" id="KW-0418">Kinase</keyword>
<dbReference type="OrthoDB" id="193931at2759"/>
<keyword evidence="1" id="KW-0723">Serine/threonine-protein kinase</keyword>
<dbReference type="AlphaFoldDB" id="A0A1W0A2N0"/>
<evidence type="ECO:0000256" key="2">
    <source>
        <dbReference type="ARBA" id="ARBA00022679"/>
    </source>
</evidence>
<evidence type="ECO:0000256" key="4">
    <source>
        <dbReference type="ARBA" id="ARBA00022777"/>
    </source>
</evidence>
<dbReference type="PROSITE" id="PS50011">
    <property type="entry name" value="PROTEIN_KINASE_DOM"/>
    <property type="match status" value="1"/>
</dbReference>
<dbReference type="Pfam" id="PF00069">
    <property type="entry name" value="Pkinase"/>
    <property type="match status" value="1"/>
</dbReference>
<evidence type="ECO:0000256" key="5">
    <source>
        <dbReference type="ARBA" id="ARBA00022840"/>
    </source>
</evidence>
<evidence type="ECO:0000313" key="8">
    <source>
        <dbReference type="EMBL" id="OQS04459.1"/>
    </source>
</evidence>
<dbReference type="GO" id="GO:0005634">
    <property type="term" value="C:nucleus"/>
    <property type="evidence" value="ECO:0007669"/>
    <property type="project" value="TreeGrafter"/>
</dbReference>
<dbReference type="PIRSF" id="PIRSF000654">
    <property type="entry name" value="Integrin-linked_kinase"/>
    <property type="match status" value="1"/>
</dbReference>
<sequence>MYKHSHVLFVAQESCISLCYDPSGLPFVVKTASDLSDEINTLSILANTGGHENLVSMVHNFTTNGKLHLVIEYCKDGDLLTHLQKTNRLNVSQALLYFRQIVNGLACLHKHGIAHRDMSLENVFLHDGKCKIGDFGLSCDANTIRGTVGKPMYMAPEVVIGTHSYDPKRADIWSLGIILFIMLTGVPMFSIAAKSDKLFRAVHRQGIYPILRICLKKGYMTQPLCDLLSNMLVVDPSHRISIEAIVDKLSTFE</sequence>
<dbReference type="InterPro" id="IPR000719">
    <property type="entry name" value="Prot_kinase_dom"/>
</dbReference>
<protein>
    <submittedName>
        <fullName evidence="8">Kinase</fullName>
    </submittedName>
</protein>
<dbReference type="STRING" id="74557.A0A1W0A2N0"/>
<keyword evidence="6" id="KW-1133">Transmembrane helix</keyword>
<keyword evidence="9" id="KW-1185">Reference proteome</keyword>
<dbReference type="InterPro" id="IPR011009">
    <property type="entry name" value="Kinase-like_dom_sf"/>
</dbReference>
<keyword evidence="5" id="KW-0067">ATP-binding</keyword>
<dbReference type="EMBL" id="JNBS01000611">
    <property type="protein sequence ID" value="OQS04459.1"/>
    <property type="molecule type" value="Genomic_DNA"/>
</dbReference>
<dbReference type="Proteomes" id="UP000243217">
    <property type="component" value="Unassembled WGS sequence"/>
</dbReference>
<proteinExistence type="predicted"/>
<name>A0A1W0A2N0_9STRA</name>
<evidence type="ECO:0000259" key="7">
    <source>
        <dbReference type="PROSITE" id="PS50011"/>
    </source>
</evidence>
<evidence type="ECO:0000256" key="3">
    <source>
        <dbReference type="ARBA" id="ARBA00022741"/>
    </source>
</evidence>
<feature type="domain" description="Protein kinase" evidence="7">
    <location>
        <begin position="1"/>
        <end position="252"/>
    </location>
</feature>
<dbReference type="PANTHER" id="PTHR24345:SF91">
    <property type="entry name" value="SERINE_THREONINE-PROTEIN KINASE PLK4"/>
    <property type="match status" value="1"/>
</dbReference>
<dbReference type="Gene3D" id="1.10.510.10">
    <property type="entry name" value="Transferase(Phosphotransferase) domain 1"/>
    <property type="match status" value="1"/>
</dbReference>
<keyword evidence="6" id="KW-0812">Transmembrane</keyword>
<organism evidence="8 9">
    <name type="scientific">Thraustotheca clavata</name>
    <dbReference type="NCBI Taxonomy" id="74557"/>
    <lineage>
        <taxon>Eukaryota</taxon>
        <taxon>Sar</taxon>
        <taxon>Stramenopiles</taxon>
        <taxon>Oomycota</taxon>
        <taxon>Saprolegniomycetes</taxon>
        <taxon>Saprolegniales</taxon>
        <taxon>Achlyaceae</taxon>
        <taxon>Thraustotheca</taxon>
    </lineage>
</organism>
<feature type="transmembrane region" description="Helical" evidence="6">
    <location>
        <begin position="172"/>
        <end position="193"/>
    </location>
</feature>
<keyword evidence="6" id="KW-0472">Membrane</keyword>
<reference evidence="8 9" key="1">
    <citation type="journal article" date="2014" name="Genome Biol. Evol.">
        <title>The secreted proteins of Achlya hypogyna and Thraustotheca clavata identify the ancestral oomycete secretome and reveal gene acquisitions by horizontal gene transfer.</title>
        <authorList>
            <person name="Misner I."/>
            <person name="Blouin N."/>
            <person name="Leonard G."/>
            <person name="Richards T.A."/>
            <person name="Lane C.E."/>
        </authorList>
    </citation>
    <scope>NUCLEOTIDE SEQUENCE [LARGE SCALE GENOMIC DNA]</scope>
    <source>
        <strain evidence="8 9">ATCC 34112</strain>
    </source>
</reference>
<comment type="caution">
    <text evidence="8">The sequence shown here is derived from an EMBL/GenBank/DDBJ whole genome shotgun (WGS) entry which is preliminary data.</text>
</comment>
<keyword evidence="3" id="KW-0547">Nucleotide-binding</keyword>
<dbReference type="GO" id="GO:0004674">
    <property type="term" value="F:protein serine/threonine kinase activity"/>
    <property type="evidence" value="ECO:0007669"/>
    <property type="project" value="UniProtKB-KW"/>
</dbReference>
<accession>A0A1W0A2N0</accession>
<dbReference type="PANTHER" id="PTHR24345">
    <property type="entry name" value="SERINE/THREONINE-PROTEIN KINASE PLK"/>
    <property type="match status" value="1"/>
</dbReference>
<keyword evidence="2" id="KW-0808">Transferase</keyword>
<evidence type="ECO:0000313" key="9">
    <source>
        <dbReference type="Proteomes" id="UP000243217"/>
    </source>
</evidence>
<dbReference type="SUPFAM" id="SSF56112">
    <property type="entry name" value="Protein kinase-like (PK-like)"/>
    <property type="match status" value="1"/>
</dbReference>
<gene>
    <name evidence="8" type="ORF">THRCLA_20875</name>
</gene>